<dbReference type="Gene3D" id="2.120.10.30">
    <property type="entry name" value="TolB, C-terminal domain"/>
    <property type="match status" value="1"/>
</dbReference>
<dbReference type="InterPro" id="IPR011042">
    <property type="entry name" value="6-blade_b-propeller_TolB-like"/>
</dbReference>
<gene>
    <name evidence="3" type="ORF">IRJ18_18685</name>
</gene>
<dbReference type="PANTHER" id="PTHR10680">
    <property type="entry name" value="PEPTIDYL-GLYCINE ALPHA-AMIDATING MONOOXYGENASE"/>
    <property type="match status" value="1"/>
</dbReference>
<protein>
    <submittedName>
        <fullName evidence="3">6-bladed beta-propeller</fullName>
    </submittedName>
</protein>
<dbReference type="PANTHER" id="PTHR10680:SF38">
    <property type="entry name" value="BLL1368 PROTEIN"/>
    <property type="match status" value="1"/>
</dbReference>
<dbReference type="Pfam" id="PF17170">
    <property type="entry name" value="DUF5128"/>
    <property type="match status" value="1"/>
</dbReference>
<evidence type="ECO:0000256" key="1">
    <source>
        <dbReference type="ARBA" id="ARBA00022729"/>
    </source>
</evidence>
<dbReference type="RefSeq" id="WP_194107805.1">
    <property type="nucleotide sequence ID" value="NZ_JADFFM010000002.1"/>
</dbReference>
<proteinExistence type="predicted"/>
<keyword evidence="1" id="KW-0732">Signal</keyword>
<dbReference type="EMBL" id="JADFFM010000002">
    <property type="protein sequence ID" value="MBE9668404.1"/>
    <property type="molecule type" value="Genomic_DNA"/>
</dbReference>
<dbReference type="Proteomes" id="UP000632774">
    <property type="component" value="Unassembled WGS sequence"/>
</dbReference>
<evidence type="ECO:0000313" key="4">
    <source>
        <dbReference type="Proteomes" id="UP000632774"/>
    </source>
</evidence>
<name>A0ABR9XMW6_9SPHI</name>
<evidence type="ECO:0000256" key="2">
    <source>
        <dbReference type="ARBA" id="ARBA00023180"/>
    </source>
</evidence>
<keyword evidence="2" id="KW-0325">Glycoprotein</keyword>
<reference evidence="3 4" key="1">
    <citation type="submission" date="2020-10" db="EMBL/GenBank/DDBJ databases">
        <title>Mucilaginibacter mali sp. nov., isolated from rhizosphere soil of apple orchard.</title>
        <authorList>
            <person name="Lee J.-S."/>
            <person name="Kim H.S."/>
            <person name="Kim J.-S."/>
        </authorList>
    </citation>
    <scope>NUCLEOTIDE SEQUENCE [LARGE SCALE GENOMIC DNA]</scope>
    <source>
        <strain evidence="3 4">KCTC 23157</strain>
    </source>
</reference>
<accession>A0ABR9XMW6</accession>
<sequence>MQHHNIIGHNNFKYKVNAAWGIPPGQQYPVNDCHEMVMSKTGLLYMLTNETHNNILVYNKDGQVKSSWGHTYPGGHGLTLSNEGGDEFLYITDTVRHQVIKTTLMGDELLVLDYPKEIPLYTAADEYKPTETAIALNGDIYVTDGYGHQFVIQYDSKGNYIRHWGGRGNEADQFDCVHGIAIDNRGAEPALLITSRNHNALKCFTMDGKYLSTIHLPGSFICRPVINGKNVYGAVFRSGTNMNFGSGYITILDENNKVVSTPGGTEPVYMDGVLQTQSKGDDTFVHPHDVCVDENENLYVPQWNSGKTYPVMLERVK</sequence>
<organism evidence="3 4">
    <name type="scientific">Mucilaginibacter boryungensis</name>
    <dbReference type="NCBI Taxonomy" id="768480"/>
    <lineage>
        <taxon>Bacteria</taxon>
        <taxon>Pseudomonadati</taxon>
        <taxon>Bacteroidota</taxon>
        <taxon>Sphingobacteriia</taxon>
        <taxon>Sphingobacteriales</taxon>
        <taxon>Sphingobacteriaceae</taxon>
        <taxon>Mucilaginibacter</taxon>
    </lineage>
</organism>
<evidence type="ECO:0000313" key="3">
    <source>
        <dbReference type="EMBL" id="MBE9668404.1"/>
    </source>
</evidence>
<keyword evidence="4" id="KW-1185">Reference proteome</keyword>
<comment type="caution">
    <text evidence="3">The sequence shown here is derived from an EMBL/GenBank/DDBJ whole genome shotgun (WGS) entry which is preliminary data.</text>
</comment>
<dbReference type="SUPFAM" id="SSF101898">
    <property type="entry name" value="NHL repeat"/>
    <property type="match status" value="1"/>
</dbReference>